<dbReference type="InterPro" id="IPR005829">
    <property type="entry name" value="Sugar_transporter_CS"/>
</dbReference>
<dbReference type="InterPro" id="IPR004738">
    <property type="entry name" value="Phos_permease"/>
</dbReference>
<keyword evidence="2" id="KW-0813">Transport</keyword>
<dbReference type="GO" id="GO:0016020">
    <property type="term" value="C:membrane"/>
    <property type="evidence" value="ECO:0007669"/>
    <property type="project" value="UniProtKB-SubCell"/>
</dbReference>
<dbReference type="FunFam" id="1.20.1250.20:FF:000421">
    <property type="entry name" value="Inorganic phosphate transporter"/>
    <property type="match status" value="1"/>
</dbReference>
<feature type="transmembrane region" description="Helical" evidence="8">
    <location>
        <begin position="412"/>
        <end position="433"/>
    </location>
</feature>
<dbReference type="SUPFAM" id="SSF103473">
    <property type="entry name" value="MFS general substrate transporter"/>
    <property type="match status" value="1"/>
</dbReference>
<comment type="subcellular location">
    <subcellularLocation>
        <location evidence="1">Membrane</location>
        <topology evidence="1">Multi-pass membrane protein</topology>
    </subcellularLocation>
</comment>
<evidence type="ECO:0000256" key="4">
    <source>
        <dbReference type="ARBA" id="ARBA00022692"/>
    </source>
</evidence>
<evidence type="ECO:0000256" key="3">
    <source>
        <dbReference type="ARBA" id="ARBA00022592"/>
    </source>
</evidence>
<keyword evidence="5 8" id="KW-1133">Transmembrane helix</keyword>
<feature type="region of interest" description="Disordered" evidence="7">
    <location>
        <begin position="581"/>
        <end position="620"/>
    </location>
</feature>
<evidence type="ECO:0000313" key="10">
    <source>
        <dbReference type="EMBL" id="GMM58529.1"/>
    </source>
</evidence>
<keyword evidence="6 8" id="KW-0472">Membrane</keyword>
<dbReference type="GO" id="GO:0006817">
    <property type="term" value="P:phosphate ion transport"/>
    <property type="evidence" value="ECO:0007669"/>
    <property type="project" value="UniProtKB-KW"/>
</dbReference>
<evidence type="ECO:0000256" key="5">
    <source>
        <dbReference type="ARBA" id="ARBA00022989"/>
    </source>
</evidence>
<dbReference type="InterPro" id="IPR005828">
    <property type="entry name" value="MFS_sugar_transport-like"/>
</dbReference>
<dbReference type="Proteomes" id="UP001377567">
    <property type="component" value="Unassembled WGS sequence"/>
</dbReference>
<protein>
    <recommendedName>
        <fullName evidence="9">Major facilitator superfamily (MFS) profile domain-containing protein</fullName>
    </recommendedName>
</protein>
<feature type="transmembrane region" description="Helical" evidence="8">
    <location>
        <begin position="216"/>
        <end position="243"/>
    </location>
</feature>
<feature type="transmembrane region" description="Helical" evidence="8">
    <location>
        <begin position="440"/>
        <end position="458"/>
    </location>
</feature>
<keyword evidence="4 8" id="KW-0812">Transmembrane</keyword>
<accession>A0AAV5S3T9</accession>
<evidence type="ECO:0000259" key="9">
    <source>
        <dbReference type="PROSITE" id="PS50850"/>
    </source>
</evidence>
<dbReference type="GO" id="GO:0005315">
    <property type="term" value="F:phosphate transmembrane transporter activity"/>
    <property type="evidence" value="ECO:0007669"/>
    <property type="project" value="InterPro"/>
</dbReference>
<feature type="transmembrane region" description="Helical" evidence="8">
    <location>
        <begin position="363"/>
        <end position="392"/>
    </location>
</feature>
<feature type="transmembrane region" description="Helical" evidence="8">
    <location>
        <begin position="158"/>
        <end position="179"/>
    </location>
</feature>
<proteinExistence type="predicted"/>
<dbReference type="PROSITE" id="PS00216">
    <property type="entry name" value="SUGAR_TRANSPORT_1"/>
    <property type="match status" value="1"/>
</dbReference>
<feature type="domain" description="Major facilitator superfamily (MFS) profile" evidence="9">
    <location>
        <begin position="84"/>
        <end position="564"/>
    </location>
</feature>
<dbReference type="EMBL" id="BTGD01000025">
    <property type="protein sequence ID" value="GMM58529.1"/>
    <property type="molecule type" value="Genomic_DNA"/>
</dbReference>
<gene>
    <name evidence="10" type="ORF">DAKH74_051460</name>
</gene>
<dbReference type="Pfam" id="PF00083">
    <property type="entry name" value="Sugar_tr"/>
    <property type="match status" value="1"/>
</dbReference>
<organism evidence="10 11">
    <name type="scientific">Maudiozyma humilis</name>
    <name type="common">Sour dough yeast</name>
    <name type="synonym">Kazachstania humilis</name>
    <dbReference type="NCBI Taxonomy" id="51915"/>
    <lineage>
        <taxon>Eukaryota</taxon>
        <taxon>Fungi</taxon>
        <taxon>Dikarya</taxon>
        <taxon>Ascomycota</taxon>
        <taxon>Saccharomycotina</taxon>
        <taxon>Saccharomycetes</taxon>
        <taxon>Saccharomycetales</taxon>
        <taxon>Saccharomycetaceae</taxon>
        <taxon>Maudiozyma</taxon>
    </lineage>
</organism>
<dbReference type="PANTHER" id="PTHR24064">
    <property type="entry name" value="SOLUTE CARRIER FAMILY 22 MEMBER"/>
    <property type="match status" value="1"/>
</dbReference>
<dbReference type="NCBIfam" id="TIGR00887">
    <property type="entry name" value="2A0109"/>
    <property type="match status" value="1"/>
</dbReference>
<feature type="transmembrane region" description="Helical" evidence="8">
    <location>
        <begin position="267"/>
        <end position="285"/>
    </location>
</feature>
<sequence>MSEIEQASYKGDGIDNKVEHMPTVHTKYLEPDSREYEHNMTEGGNAAFHNYLNDFAHIEDPLERRRLALEKIDETAFGWLQVKTIMIAGVGFLTDSYDIFAINLGISMMSYVFWEGNMPASTSTLLKVSTSVGTVVGQVSFGCAADVLGRKKIYGTELIIVICAAIFQCTIGTAPGINFVGVLTFYRIVMGIGIGGDYPLSSIITSEFSTTKWRGAIMGAVFANQAWGQIMAGIVSLVVVAAYKSEIEHANSGKECDFKCRKACDQMWRILVGFGAVPGMLALYYRLTIPESPRYALDVETELNAPESSGSSKVHNIDIQYDGKEDNSAHFDVEKGPAPEPVIPKASFRDFWRHFGQWKYFKILLGTAGSWFMVDIAFYGLSLNTAVILQAINYAGSSNIYKKLWDSCVGNLILICAGSLPGYWVSVATMDIIGRKPIQIMGFIMLTIWFCVIGFAYHKIPPNGLLGLYIICEFFSNFGPNVTTFIVPGECFPTRYRSSAHGISAASGKVGAIIAQTVLGNLINHDCAKNGKKKNCWLPHVMEIFALFMLVGIFTSFLIPETTRMTLEEISEKYHDEIDPSKLAARRNMEIEAESQGSSSETPMEEPKKKTLLQKFTFRN</sequence>
<dbReference type="PROSITE" id="PS50850">
    <property type="entry name" value="MFS"/>
    <property type="match status" value="1"/>
</dbReference>
<dbReference type="Gene3D" id="1.20.1250.20">
    <property type="entry name" value="MFS general substrate transporter like domains"/>
    <property type="match status" value="2"/>
</dbReference>
<dbReference type="InterPro" id="IPR036259">
    <property type="entry name" value="MFS_trans_sf"/>
</dbReference>
<dbReference type="CDD" id="cd17364">
    <property type="entry name" value="MFS_PhT"/>
    <property type="match status" value="1"/>
</dbReference>
<dbReference type="PROSITE" id="PS00217">
    <property type="entry name" value="SUGAR_TRANSPORT_2"/>
    <property type="match status" value="1"/>
</dbReference>
<feature type="transmembrane region" description="Helical" evidence="8">
    <location>
        <begin position="537"/>
        <end position="559"/>
    </location>
</feature>
<evidence type="ECO:0000256" key="1">
    <source>
        <dbReference type="ARBA" id="ARBA00004141"/>
    </source>
</evidence>
<comment type="caution">
    <text evidence="10">The sequence shown here is derived from an EMBL/GenBank/DDBJ whole genome shotgun (WGS) entry which is preliminary data.</text>
</comment>
<evidence type="ECO:0000313" key="11">
    <source>
        <dbReference type="Proteomes" id="UP001377567"/>
    </source>
</evidence>
<reference evidence="10 11" key="1">
    <citation type="journal article" date="2023" name="Elife">
        <title>Identification of key yeast species and microbe-microbe interactions impacting larval growth of Drosophila in the wild.</title>
        <authorList>
            <person name="Mure A."/>
            <person name="Sugiura Y."/>
            <person name="Maeda R."/>
            <person name="Honda K."/>
            <person name="Sakurai N."/>
            <person name="Takahashi Y."/>
            <person name="Watada M."/>
            <person name="Katoh T."/>
            <person name="Gotoh A."/>
            <person name="Gotoh Y."/>
            <person name="Taniguchi I."/>
            <person name="Nakamura K."/>
            <person name="Hayashi T."/>
            <person name="Katayama T."/>
            <person name="Uemura T."/>
            <person name="Hattori Y."/>
        </authorList>
    </citation>
    <scope>NUCLEOTIDE SEQUENCE [LARGE SCALE GENOMIC DNA]</scope>
    <source>
        <strain evidence="10 11">KH-74</strain>
    </source>
</reference>
<evidence type="ECO:0000256" key="2">
    <source>
        <dbReference type="ARBA" id="ARBA00022448"/>
    </source>
</evidence>
<dbReference type="InterPro" id="IPR020846">
    <property type="entry name" value="MFS_dom"/>
</dbReference>
<evidence type="ECO:0000256" key="6">
    <source>
        <dbReference type="ARBA" id="ARBA00023136"/>
    </source>
</evidence>
<evidence type="ECO:0000256" key="8">
    <source>
        <dbReference type="SAM" id="Phobius"/>
    </source>
</evidence>
<name>A0AAV5S3T9_MAUHU</name>
<evidence type="ECO:0000256" key="7">
    <source>
        <dbReference type="SAM" id="MobiDB-lite"/>
    </source>
</evidence>
<keyword evidence="11" id="KW-1185">Reference proteome</keyword>
<dbReference type="AlphaFoldDB" id="A0AAV5S3T9"/>
<keyword evidence="3" id="KW-0592">Phosphate transport</keyword>